<dbReference type="Proteomes" id="UP000064893">
    <property type="component" value="Chromosome"/>
</dbReference>
<organism evidence="2 3">
    <name type="scientific">Salinivirga cyanobacteriivorans</name>
    <dbReference type="NCBI Taxonomy" id="1307839"/>
    <lineage>
        <taxon>Bacteria</taxon>
        <taxon>Pseudomonadati</taxon>
        <taxon>Bacteroidota</taxon>
        <taxon>Bacteroidia</taxon>
        <taxon>Bacteroidales</taxon>
        <taxon>Salinivirgaceae</taxon>
        <taxon>Salinivirga</taxon>
    </lineage>
</organism>
<dbReference type="AlphaFoldDB" id="A0A0S2I1U6"/>
<keyword evidence="3" id="KW-1185">Reference proteome</keyword>
<accession>A0A0S2I1U6</accession>
<dbReference type="STRING" id="1307839.L21SP5_02381"/>
<dbReference type="InterPro" id="IPR014982">
    <property type="entry name" value="GSCFA"/>
</dbReference>
<dbReference type="EMBL" id="CP013118">
    <property type="protein sequence ID" value="ALO16012.1"/>
    <property type="molecule type" value="Genomic_DNA"/>
</dbReference>
<sequence length="336" mass="39001">MAKQNSMKNFRTTFNIPTSSNSIDYNTKTMLIGSCFSDNIGNKLEALKFNVLRNPHGVLYNPYSVQETLNFALGNRELQDNDLVYHNDLWHSYLHHSSFSEAEKQKLIARIETTRKETLAYLKSINTLFITFGTAWVYELKSSHKIVSNCHKIPSAAFKRFRLSTCDIVDEFSILIRRLQELNPELQIVFTLSPIRHLKDGAVENQLSKSILKVAIHELIEMHEQCSYFPSYELVMDDLRDYRYYADDMTHLSASAIAYIFERFAEVYIPEAARQIISRVEKLNRAVSHKPFNTQSESHQKFIKTTINQIKALNKEFSSQDWSNELQILNAQIIKT</sequence>
<reference evidence="2 3" key="1">
    <citation type="submission" date="2015-11" db="EMBL/GenBank/DDBJ databases">
        <title>Description and complete genome sequence of a novel strain predominating in hypersaline microbial mats and representing a new family of the Bacteriodetes phylum.</title>
        <authorList>
            <person name="Spring S."/>
            <person name="Bunk B."/>
            <person name="Sproer C."/>
            <person name="Klenk H.-P."/>
        </authorList>
    </citation>
    <scope>NUCLEOTIDE SEQUENCE [LARGE SCALE GENOMIC DNA]</scope>
    <source>
        <strain evidence="2 3">L21-Spi-D4</strain>
    </source>
</reference>
<dbReference type="PATRIC" id="fig|1307839.3.peg.2500"/>
<evidence type="ECO:0000313" key="3">
    <source>
        <dbReference type="Proteomes" id="UP000064893"/>
    </source>
</evidence>
<dbReference type="KEGG" id="blq:L21SP5_02381"/>
<protein>
    <submittedName>
        <fullName evidence="2">GSCFA family protein</fullName>
    </submittedName>
</protein>
<evidence type="ECO:0000313" key="2">
    <source>
        <dbReference type="EMBL" id="ALO16012.1"/>
    </source>
</evidence>
<proteinExistence type="predicted"/>
<dbReference type="Pfam" id="PF08885">
    <property type="entry name" value="GSCFA"/>
    <property type="match status" value="1"/>
</dbReference>
<evidence type="ECO:0000259" key="1">
    <source>
        <dbReference type="Pfam" id="PF08885"/>
    </source>
</evidence>
<gene>
    <name evidence="2" type="ORF">L21SP5_02381</name>
</gene>
<feature type="domain" description="GSCFA" evidence="1">
    <location>
        <begin position="29"/>
        <end position="264"/>
    </location>
</feature>
<name>A0A0S2I1U6_9BACT</name>
<dbReference type="SUPFAM" id="SSF52266">
    <property type="entry name" value="SGNH hydrolase"/>
    <property type="match status" value="1"/>
</dbReference>